<dbReference type="GO" id="GO:0043565">
    <property type="term" value="F:sequence-specific DNA binding"/>
    <property type="evidence" value="ECO:0007669"/>
    <property type="project" value="InterPro"/>
</dbReference>
<keyword evidence="3" id="KW-0804">Transcription</keyword>
<dbReference type="AlphaFoldDB" id="A0AAN5AKL8"/>
<evidence type="ECO:0000256" key="2">
    <source>
        <dbReference type="ARBA" id="ARBA00023125"/>
    </source>
</evidence>
<dbReference type="SUPFAM" id="SSF46689">
    <property type="entry name" value="Homeodomain-like"/>
    <property type="match status" value="1"/>
</dbReference>
<keyword evidence="6" id="KW-1185">Reference proteome</keyword>
<evidence type="ECO:0000313" key="5">
    <source>
        <dbReference type="EMBL" id="GJM62995.1"/>
    </source>
</evidence>
<proteinExistence type="predicted"/>
<dbReference type="Proteomes" id="UP001310022">
    <property type="component" value="Unassembled WGS sequence"/>
</dbReference>
<dbReference type="PROSITE" id="PS01124">
    <property type="entry name" value="HTH_ARAC_FAMILY_2"/>
    <property type="match status" value="1"/>
</dbReference>
<gene>
    <name evidence="5" type="ORF">PEDI_35470</name>
</gene>
<evidence type="ECO:0000313" key="6">
    <source>
        <dbReference type="Proteomes" id="UP001310022"/>
    </source>
</evidence>
<evidence type="ECO:0000259" key="4">
    <source>
        <dbReference type="PROSITE" id="PS01124"/>
    </source>
</evidence>
<organism evidence="5 6">
    <name type="scientific">Persicobacter diffluens</name>
    <dbReference type="NCBI Taxonomy" id="981"/>
    <lineage>
        <taxon>Bacteria</taxon>
        <taxon>Pseudomonadati</taxon>
        <taxon>Bacteroidota</taxon>
        <taxon>Cytophagia</taxon>
        <taxon>Cytophagales</taxon>
        <taxon>Persicobacteraceae</taxon>
        <taxon>Persicobacter</taxon>
    </lineage>
</organism>
<dbReference type="InterPro" id="IPR020449">
    <property type="entry name" value="Tscrpt_reg_AraC-type_HTH"/>
</dbReference>
<evidence type="ECO:0000256" key="1">
    <source>
        <dbReference type="ARBA" id="ARBA00023015"/>
    </source>
</evidence>
<dbReference type="PANTHER" id="PTHR43280">
    <property type="entry name" value="ARAC-FAMILY TRANSCRIPTIONAL REGULATOR"/>
    <property type="match status" value="1"/>
</dbReference>
<dbReference type="PRINTS" id="PR00032">
    <property type="entry name" value="HTHARAC"/>
</dbReference>
<accession>A0AAN5AKL8</accession>
<feature type="domain" description="HTH araC/xylS-type" evidence="4">
    <location>
        <begin position="188"/>
        <end position="286"/>
    </location>
</feature>
<keyword evidence="2" id="KW-0238">DNA-binding</keyword>
<sequence>MTESLGAVISANDIFRATNSFFEVREWAGEEDDFLLTPDLKRNYHIIFLEACSQPIRMGNERPMVDCPLLIILGPHDAPDFSFPENASVNARILSYSKDLFSISMDLKHHQFFFQNESINAYYKLKEKEGKFIREILDNIQEQQLGGRKAVPHLDLFVAFFDPLFTFINKKAQQNRWEESSRMHVYYRAFLKVLDEHYKKWHLVTDYSRLLGIHEKQLSRSCRKVVDMSPLQVIHQKVLMEAKHLLIYSDLNVKQLAYELGFNEPSHFSKFFKTKMGIWPTEYRDHIRYTSGAEKAL</sequence>
<dbReference type="RefSeq" id="WP_338238214.1">
    <property type="nucleotide sequence ID" value="NZ_BQKE01000002.1"/>
</dbReference>
<reference evidence="5 6" key="1">
    <citation type="submission" date="2021-12" db="EMBL/GenBank/DDBJ databases">
        <title>Genome sequencing of bacteria with rrn-lacking chromosome and rrn-plasmid.</title>
        <authorList>
            <person name="Anda M."/>
            <person name="Iwasaki W."/>
        </authorList>
    </citation>
    <scope>NUCLEOTIDE SEQUENCE [LARGE SCALE GENOMIC DNA]</scope>
    <source>
        <strain evidence="5 6">NBRC 15940</strain>
    </source>
</reference>
<dbReference type="EMBL" id="BQKE01000002">
    <property type="protein sequence ID" value="GJM62995.1"/>
    <property type="molecule type" value="Genomic_DNA"/>
</dbReference>
<dbReference type="Pfam" id="PF12833">
    <property type="entry name" value="HTH_18"/>
    <property type="match status" value="1"/>
</dbReference>
<keyword evidence="1" id="KW-0805">Transcription regulation</keyword>
<comment type="caution">
    <text evidence="5">The sequence shown here is derived from an EMBL/GenBank/DDBJ whole genome shotgun (WGS) entry which is preliminary data.</text>
</comment>
<evidence type="ECO:0000256" key="3">
    <source>
        <dbReference type="ARBA" id="ARBA00023163"/>
    </source>
</evidence>
<dbReference type="InterPro" id="IPR009057">
    <property type="entry name" value="Homeodomain-like_sf"/>
</dbReference>
<dbReference type="SMART" id="SM00342">
    <property type="entry name" value="HTH_ARAC"/>
    <property type="match status" value="1"/>
</dbReference>
<dbReference type="PANTHER" id="PTHR43280:SF32">
    <property type="entry name" value="TRANSCRIPTIONAL REGULATORY PROTEIN"/>
    <property type="match status" value="1"/>
</dbReference>
<name>A0AAN5AKL8_9BACT</name>
<dbReference type="InterPro" id="IPR018060">
    <property type="entry name" value="HTH_AraC"/>
</dbReference>
<protein>
    <recommendedName>
        <fullName evidence="4">HTH araC/xylS-type domain-containing protein</fullName>
    </recommendedName>
</protein>
<dbReference type="GO" id="GO:0003700">
    <property type="term" value="F:DNA-binding transcription factor activity"/>
    <property type="evidence" value="ECO:0007669"/>
    <property type="project" value="InterPro"/>
</dbReference>
<dbReference type="Gene3D" id="1.10.10.60">
    <property type="entry name" value="Homeodomain-like"/>
    <property type="match status" value="1"/>
</dbReference>